<evidence type="ECO:0000256" key="6">
    <source>
        <dbReference type="ARBA" id="ARBA00022771"/>
    </source>
</evidence>
<feature type="domain" description="C2H2-type" evidence="14">
    <location>
        <begin position="966"/>
        <end position="993"/>
    </location>
</feature>
<dbReference type="InterPro" id="IPR051643">
    <property type="entry name" value="Transcr_Reg_ZincFinger"/>
</dbReference>
<evidence type="ECO:0000256" key="9">
    <source>
        <dbReference type="ARBA" id="ARBA00023125"/>
    </source>
</evidence>
<comment type="function">
    <text evidence="1">May be involved in transcriptional regulation.</text>
</comment>
<keyword evidence="15" id="KW-1185">Reference proteome</keyword>
<gene>
    <name evidence="16" type="primary">znf236</name>
</gene>
<evidence type="ECO:0000313" key="15">
    <source>
        <dbReference type="Proteomes" id="UP000504632"/>
    </source>
</evidence>
<evidence type="ECO:0000256" key="4">
    <source>
        <dbReference type="ARBA" id="ARBA00022723"/>
    </source>
</evidence>
<dbReference type="SMART" id="SM00355">
    <property type="entry name" value="ZnF_C2H2"/>
    <property type="match status" value="30"/>
</dbReference>
<feature type="domain" description="C2H2-type" evidence="14">
    <location>
        <begin position="484"/>
        <end position="511"/>
    </location>
</feature>
<feature type="domain" description="C2H2-type" evidence="14">
    <location>
        <begin position="89"/>
        <end position="116"/>
    </location>
</feature>
<dbReference type="CTD" id="7776"/>
<dbReference type="FunFam" id="3.30.160.60:FF:000264">
    <property type="entry name" value="Zinc finger protein 236"/>
    <property type="match status" value="2"/>
</dbReference>
<keyword evidence="10" id="KW-0804">Transcription</keyword>
<feature type="domain" description="C2H2-type" evidence="14">
    <location>
        <begin position="456"/>
        <end position="483"/>
    </location>
</feature>
<dbReference type="FunFam" id="3.30.160.60:FF:002389">
    <property type="entry name" value="Zinc finger protein 236 variant"/>
    <property type="match status" value="1"/>
</dbReference>
<feature type="region of interest" description="Disordered" evidence="13">
    <location>
        <begin position="568"/>
        <end position="587"/>
    </location>
</feature>
<evidence type="ECO:0000256" key="2">
    <source>
        <dbReference type="ARBA" id="ARBA00004123"/>
    </source>
</evidence>
<feature type="domain" description="C2H2-type" evidence="14">
    <location>
        <begin position="994"/>
        <end position="1021"/>
    </location>
</feature>
<dbReference type="Gene3D" id="3.30.160.60">
    <property type="entry name" value="Classic Zinc Finger"/>
    <property type="match status" value="25"/>
</dbReference>
<dbReference type="GO" id="GO:0000981">
    <property type="term" value="F:DNA-binding transcription factor activity, RNA polymerase II-specific"/>
    <property type="evidence" value="ECO:0007669"/>
    <property type="project" value="TreeGrafter"/>
</dbReference>
<dbReference type="FunFam" id="3.30.160.60:FF:000301">
    <property type="entry name" value="Zinc finger protein 236"/>
    <property type="match status" value="2"/>
</dbReference>
<dbReference type="Pfam" id="PF13912">
    <property type="entry name" value="zf-C2H2_6"/>
    <property type="match status" value="1"/>
</dbReference>
<evidence type="ECO:0000256" key="8">
    <source>
        <dbReference type="ARBA" id="ARBA00023015"/>
    </source>
</evidence>
<organism evidence="15 16">
    <name type="scientific">Chanos chanos</name>
    <name type="common">Milkfish</name>
    <name type="synonym">Mugil chanos</name>
    <dbReference type="NCBI Taxonomy" id="29144"/>
    <lineage>
        <taxon>Eukaryota</taxon>
        <taxon>Metazoa</taxon>
        <taxon>Chordata</taxon>
        <taxon>Craniata</taxon>
        <taxon>Vertebrata</taxon>
        <taxon>Euteleostomi</taxon>
        <taxon>Actinopterygii</taxon>
        <taxon>Neopterygii</taxon>
        <taxon>Teleostei</taxon>
        <taxon>Ostariophysi</taxon>
        <taxon>Gonorynchiformes</taxon>
        <taxon>Chanidae</taxon>
        <taxon>Chanos</taxon>
    </lineage>
</organism>
<dbReference type="InParanoid" id="A0A6J2W3J8"/>
<keyword evidence="8" id="KW-0805">Transcription regulation</keyword>
<dbReference type="FunFam" id="3.30.160.60:FF:000710">
    <property type="entry name" value="Zinc finger protein 768"/>
    <property type="match status" value="1"/>
</dbReference>
<dbReference type="FunFam" id="3.30.160.60:FF:001535">
    <property type="entry name" value="Zinc finger protein 236"/>
    <property type="match status" value="1"/>
</dbReference>
<evidence type="ECO:0000256" key="13">
    <source>
        <dbReference type="SAM" id="MobiDB-lite"/>
    </source>
</evidence>
<keyword evidence="9" id="KW-0238">DNA-binding</keyword>
<feature type="domain" description="C2H2-type" evidence="14">
    <location>
        <begin position="62"/>
        <end position="89"/>
    </location>
</feature>
<feature type="domain" description="C2H2-type" evidence="14">
    <location>
        <begin position="628"/>
        <end position="655"/>
    </location>
</feature>
<sequence>MPRGRPRKLREKTDNETDGSQEFKPENYGHVENKCNICSQTFTTESQLQRHLRDHEANDKPHRCDQCPMSFNVEFNLTLHKSTHTTSDPTCPVCEKKFSRVASLKSHIMLHEKEENLLCTECGDEFILQSQLSMHLEEHRREVSGTKVYPCKTCDKEFKMEGQLREHVKSHVKIRPIVTNSRNYKKNIDRSGFTNSCEHCGKTFKKPSQLVRHVRIHTGERPYKCTHCGKAFNQKVVLQTHMVRHTGEKPHLCFLCPASFSQKGNLHSHIQRVHSETKGVPLFPCMDCSCVFKKLGSLNAHISKMHISVVEVEEPVSTQEGVESGQGVTGPEGTEGVTDVIQQLLELSEPVAGEGPQSQTPVQTMTLEPGINQDILQQALENSGLSAIPVQSDAQGSAVPRPDVAAQSQAVGGTVSSSRKTPRQDTKVVKKEKRSIFKKPIQMPGTIREENGVRWHGCPYCSKEFKKPSDLVRHIRIHTHEKPFKCKQCFRAFAVKSTLTAHLKTHTGIKAFVCQCCMKSFSTSGSMKVHMRLHTGVRPFPCPHCEKIFRTSGHRKTHIASHFKSMQQKKHKYPRKPHKARVSKSNMPLPDIPLQEPILITDLGLMQNQNPRGSLQQYLDMVEIDRPYKCTYCSKAYKKSSHLKQHVRSHTGERPYKCIQCSKGFASSGVLKAHIRTHSGLKAFKCLMCDTTFTTSGSLRRHMTTHSDIRPYMCPYCQKTFKSSPNCRKHMKTHRYELAQQFQQQQAASDPSSLDDPMGGTTVTHDMQVEMVDRGGLQQQPPPAVGPETQSMLELGQAQVVGGPQQVTLQTQLTEEGLVQDADTFVTTQHTLPQNISQYESPALPQPTFDQPALTQGFTIAESFAQQPQFSTVQQLQDSSTLESQALSSSYHPQGLLHVPSAEAGGLLQEPTQGDLQLTTGQGQEYQEDSEENSKRAHRCDLCDKGFKKSSHLKQHLRSHTGEKPYSCNICGRSFVSAGVLKSHLNTHTGVKAYKCNVCDACFTTNGSLNRHMIIHLNVKPYKCSMCDEAFRTNLLHRKHMKMYHAVGSRVLEEEDGGDEEEGSERLVTKRNRAGIITFTEEQTAELAKRAPGDGASVSEKVLAQSAAERDRISEIKDKAVDLESEPKFANRCQYCPKSFKKPSDLVRHIRIHTGEKPYKCDECGKSFTVKSTLDCHVKTHSGQKLFNCHMCNTSFSTKGSLKVHMRLHTGSKPFKCPYCELRFRTSGHRKTHIQCHIRPNSDGKKAKRGSAGGGQQSQEGVHSQARRGPQQPTAGSEALPPVGLLQTTTSDPGIYIPANPVLAGQYDQSLLQQGLVGQAILPATVSAGGDLTVSLTEGLATLEGIHLQLTPANLVCPNVQISGIDTSNINNITLQIDPSILQQTLQQGGLLSQPLTTEPGLTPHAGAHLMPSGDPSVPANVVIHPLTSLSLQPSVTPGNVSITGLTEQDTTGSQDLSHVMNAPGLVTNGSSGPEITLTINNSTLTQALAQAQANAAVTAPTANNQQEITLTISGQDLLPQHGAPSGPELNGGIRLASSNSATLTIGNDQLLSQSPTPTGMAVTTLAPSTSLSHTAVSTQNLVMSSSGVVSDGSVTLTLADTQMLDTVTLNLNAQGQQFPTVMSENLPEQPANSAQQVILVSQPSESTVGPQDDSLGVKEAGQPTVEKGSDAEGQLNQCFYCNQVFHTANKLRKHCRQAHGNERCHVCRICNKAFKRATHLKEHANIHKKGPSLSSQKPRVFKCSNCDKAFSKPSQLERHIRTHTGERPFQCSQCEKAFNQKSALQVHKVKHTGEKPYKCAICTISFTQKSNMKLHMKRTHGFGRKAEVEVVLEEGASRARSAQVETPELDLEEVVQESTGDWQCSIPNVFP</sequence>
<dbReference type="Pfam" id="PF16622">
    <property type="entry name" value="zf-C2H2_11"/>
    <property type="match status" value="1"/>
</dbReference>
<accession>A0A6J2W3J8</accession>
<dbReference type="FunFam" id="3.30.160.60:FF:000376">
    <property type="entry name" value="Zinc finger protein 236"/>
    <property type="match status" value="2"/>
</dbReference>
<evidence type="ECO:0000256" key="5">
    <source>
        <dbReference type="ARBA" id="ARBA00022737"/>
    </source>
</evidence>
<keyword evidence="6 12" id="KW-0863">Zinc-finger</keyword>
<feature type="domain" description="C2H2-type" evidence="14">
    <location>
        <begin position="1159"/>
        <end position="1186"/>
    </location>
</feature>
<dbReference type="FunFam" id="3.30.160.60:FF:000226">
    <property type="entry name" value="Zinc finger protein 236 variant"/>
    <property type="match status" value="2"/>
</dbReference>
<feature type="domain" description="C2H2-type" evidence="14">
    <location>
        <begin position="1742"/>
        <end position="1769"/>
    </location>
</feature>
<feature type="domain" description="C2H2-type" evidence="14">
    <location>
        <begin position="656"/>
        <end position="683"/>
    </location>
</feature>
<keyword evidence="11" id="KW-0539">Nucleus</keyword>
<evidence type="ECO:0000256" key="11">
    <source>
        <dbReference type="ARBA" id="ARBA00023242"/>
    </source>
</evidence>
<dbReference type="FunFam" id="3.30.160.60:FF:000573">
    <property type="entry name" value="Putative zinc finger protein 236"/>
    <property type="match status" value="2"/>
</dbReference>
<feature type="region of interest" description="Disordered" evidence="13">
    <location>
        <begin position="1"/>
        <end position="25"/>
    </location>
</feature>
<dbReference type="Pfam" id="PF12874">
    <property type="entry name" value="zf-met"/>
    <property type="match status" value="1"/>
</dbReference>
<feature type="compositionally biased region" description="Basic residues" evidence="13">
    <location>
        <begin position="568"/>
        <end position="582"/>
    </location>
</feature>
<reference evidence="16" key="1">
    <citation type="submission" date="2025-08" db="UniProtKB">
        <authorList>
            <consortium name="RefSeq"/>
        </authorList>
    </citation>
    <scope>IDENTIFICATION</scope>
</reference>
<evidence type="ECO:0000256" key="7">
    <source>
        <dbReference type="ARBA" id="ARBA00022833"/>
    </source>
</evidence>
<feature type="domain" description="C2H2-type" evidence="14">
    <location>
        <begin position="684"/>
        <end position="711"/>
    </location>
</feature>
<feature type="domain" description="C2H2-type" evidence="14">
    <location>
        <begin position="540"/>
        <end position="567"/>
    </location>
</feature>
<feature type="region of interest" description="Disordered" evidence="13">
    <location>
        <begin position="1644"/>
        <end position="1669"/>
    </location>
</feature>
<evidence type="ECO:0000256" key="12">
    <source>
        <dbReference type="PROSITE-ProRule" id="PRU00042"/>
    </source>
</evidence>
<dbReference type="FunFam" id="3.30.160.60:FF:000753">
    <property type="entry name" value="zinc finger protein 236 isoform X2"/>
    <property type="match status" value="1"/>
</dbReference>
<dbReference type="PANTHER" id="PTHR24396">
    <property type="entry name" value="ZINC FINGER PROTEIN"/>
    <property type="match status" value="1"/>
</dbReference>
<dbReference type="Proteomes" id="UP000504632">
    <property type="component" value="Chromosome 8"/>
</dbReference>
<feature type="region of interest" description="Disordered" evidence="13">
    <location>
        <begin position="741"/>
        <end position="762"/>
    </location>
</feature>
<dbReference type="FunFam" id="3.30.160.60:FF:000385">
    <property type="entry name" value="Zinc finger protein 236 variant"/>
    <property type="match status" value="1"/>
</dbReference>
<feature type="domain" description="C2H2-type" evidence="14">
    <location>
        <begin position="1706"/>
        <end position="1728"/>
    </location>
</feature>
<dbReference type="GO" id="GO:0008270">
    <property type="term" value="F:zinc ion binding"/>
    <property type="evidence" value="ECO:0007669"/>
    <property type="project" value="UniProtKB-KW"/>
</dbReference>
<evidence type="ECO:0000256" key="3">
    <source>
        <dbReference type="ARBA" id="ARBA00006991"/>
    </source>
</evidence>
<feature type="compositionally biased region" description="Basic and acidic residues" evidence="13">
    <location>
        <begin position="11"/>
        <end position="25"/>
    </location>
</feature>
<dbReference type="SUPFAM" id="SSF57667">
    <property type="entry name" value="beta-beta-alpha zinc fingers"/>
    <property type="match status" value="16"/>
</dbReference>
<proteinExistence type="inferred from homology"/>
<dbReference type="FunFam" id="3.30.160.60:FF:001071">
    <property type="entry name" value="zinc finger protein 236"/>
    <property type="match status" value="1"/>
</dbReference>
<feature type="domain" description="C2H2-type" evidence="14">
    <location>
        <begin position="1022"/>
        <end position="1046"/>
    </location>
</feature>
<feature type="domain" description="C2H2-type" evidence="14">
    <location>
        <begin position="938"/>
        <end position="965"/>
    </location>
</feature>
<comment type="subcellular location">
    <subcellularLocation>
        <location evidence="2">Nucleus</location>
    </subcellularLocation>
</comment>
<feature type="region of interest" description="Disordered" evidence="13">
    <location>
        <begin position="391"/>
        <end position="433"/>
    </location>
</feature>
<dbReference type="InterPro" id="IPR013087">
    <property type="entry name" value="Znf_C2H2_type"/>
</dbReference>
<dbReference type="GO" id="GO:0000978">
    <property type="term" value="F:RNA polymerase II cis-regulatory region sequence-specific DNA binding"/>
    <property type="evidence" value="ECO:0007669"/>
    <property type="project" value="TreeGrafter"/>
</dbReference>
<comment type="similarity">
    <text evidence="3">Belongs to the krueppel C2H2-type zinc-finger protein family.</text>
</comment>
<dbReference type="Pfam" id="PF00096">
    <property type="entry name" value="zf-C2H2"/>
    <property type="match status" value="15"/>
</dbReference>
<evidence type="ECO:0000259" key="14">
    <source>
        <dbReference type="PROSITE" id="PS50157"/>
    </source>
</evidence>
<dbReference type="FunFam" id="3.30.160.60:FF:000481">
    <property type="entry name" value="zinc finger protein 236"/>
    <property type="match status" value="1"/>
</dbReference>
<feature type="domain" description="C2H2-type" evidence="14">
    <location>
        <begin position="251"/>
        <end position="279"/>
    </location>
</feature>
<feature type="domain" description="C2H2-type" evidence="14">
    <location>
        <begin position="1798"/>
        <end position="1826"/>
    </location>
</feature>
<feature type="domain" description="C2H2-type" evidence="14">
    <location>
        <begin position="1187"/>
        <end position="1214"/>
    </location>
</feature>
<feature type="domain" description="C2H2-type" evidence="14">
    <location>
        <begin position="33"/>
        <end position="61"/>
    </location>
</feature>
<dbReference type="PROSITE" id="PS00028">
    <property type="entry name" value="ZINC_FINGER_C2H2_1"/>
    <property type="match status" value="29"/>
</dbReference>
<feature type="domain" description="C2H2-type" evidence="14">
    <location>
        <begin position="149"/>
        <end position="176"/>
    </location>
</feature>
<feature type="compositionally biased region" description="Polar residues" evidence="13">
    <location>
        <begin position="406"/>
        <end position="419"/>
    </location>
</feature>
<dbReference type="FunFam" id="3.30.160.60:FF:002170">
    <property type="entry name" value="Zinc finger protein 236"/>
    <property type="match status" value="1"/>
</dbReference>
<dbReference type="FunFam" id="3.30.160.60:FF:000382">
    <property type="entry name" value="zinc finger protein 35 isoform X4"/>
    <property type="match status" value="1"/>
</dbReference>
<dbReference type="InterPro" id="IPR036236">
    <property type="entry name" value="Znf_C2H2_sf"/>
</dbReference>
<dbReference type="Pfam" id="PF13465">
    <property type="entry name" value="zf-H2C2_2"/>
    <property type="match status" value="1"/>
</dbReference>
<dbReference type="RefSeq" id="XP_030637946.1">
    <property type="nucleotide sequence ID" value="XM_030782086.1"/>
</dbReference>
<feature type="domain" description="C2H2-type" evidence="14">
    <location>
        <begin position="1770"/>
        <end position="1797"/>
    </location>
</feature>
<keyword evidence="4" id="KW-0479">Metal-binding</keyword>
<dbReference type="FunFam" id="3.30.160.60:FF:001119">
    <property type="entry name" value="zinc finger protein 408"/>
    <property type="match status" value="1"/>
</dbReference>
<dbReference type="GO" id="GO:0005634">
    <property type="term" value="C:nucleus"/>
    <property type="evidence" value="ECO:0007669"/>
    <property type="project" value="UniProtKB-SubCell"/>
</dbReference>
<evidence type="ECO:0000313" key="16">
    <source>
        <dbReference type="RefSeq" id="XP_030637946.1"/>
    </source>
</evidence>
<evidence type="ECO:0000256" key="1">
    <source>
        <dbReference type="ARBA" id="ARBA00003767"/>
    </source>
</evidence>
<feature type="domain" description="C2H2-type" evidence="14">
    <location>
        <begin position="117"/>
        <end position="144"/>
    </location>
</feature>
<feature type="domain" description="C2H2-type" evidence="14">
    <location>
        <begin position="1131"/>
        <end position="1158"/>
    </location>
</feature>
<dbReference type="PROSITE" id="PS50157">
    <property type="entry name" value="ZINC_FINGER_C2H2_2"/>
    <property type="match status" value="28"/>
</dbReference>
<feature type="domain" description="C2H2-type" evidence="14">
    <location>
        <begin position="1677"/>
        <end position="1705"/>
    </location>
</feature>
<keyword evidence="7" id="KW-0862">Zinc</keyword>
<dbReference type="InterPro" id="IPR041697">
    <property type="entry name" value="Znf-C2H2_11"/>
</dbReference>
<feature type="region of interest" description="Disordered" evidence="13">
    <location>
        <begin position="1231"/>
        <end position="1284"/>
    </location>
</feature>
<feature type="domain" description="C2H2-type" evidence="14">
    <location>
        <begin position="512"/>
        <end position="539"/>
    </location>
</feature>
<feature type="domain" description="C2H2-type" evidence="14">
    <location>
        <begin position="223"/>
        <end position="250"/>
    </location>
</feature>
<keyword evidence="5" id="KW-0677">Repeat</keyword>
<dbReference type="FunFam" id="3.30.160.60:FF:002349">
    <property type="entry name" value="Zinc finger and BTB domain-containing 40"/>
    <property type="match status" value="1"/>
</dbReference>
<protein>
    <submittedName>
        <fullName evidence="16">Zinc finger protein 236</fullName>
    </submittedName>
</protein>
<dbReference type="GeneID" id="115818656"/>
<feature type="domain" description="C2H2-type" evidence="14">
    <location>
        <begin position="195"/>
        <end position="222"/>
    </location>
</feature>
<feature type="domain" description="C2H2-type" evidence="14">
    <location>
        <begin position="712"/>
        <end position="739"/>
    </location>
</feature>
<dbReference type="OrthoDB" id="6077919at2759"/>
<dbReference type="PANTHER" id="PTHR24396:SF21">
    <property type="entry name" value="ZINC FINGER PROTEIN 236"/>
    <property type="match status" value="1"/>
</dbReference>
<evidence type="ECO:0000256" key="10">
    <source>
        <dbReference type="ARBA" id="ARBA00023163"/>
    </source>
</evidence>
<feature type="compositionally biased region" description="Basic residues" evidence="13">
    <location>
        <begin position="1"/>
        <end position="10"/>
    </location>
</feature>
<name>A0A6J2W3J8_CHACN</name>